<dbReference type="OrthoDB" id="142059at2157"/>
<dbReference type="AlphaFoldDB" id="A0A099T3A9"/>
<gene>
    <name evidence="1" type="ORF">LI82_05140</name>
</gene>
<evidence type="ECO:0000313" key="2">
    <source>
        <dbReference type="Proteomes" id="UP000029859"/>
    </source>
</evidence>
<protein>
    <submittedName>
        <fullName evidence="1">Uncharacterized protein</fullName>
    </submittedName>
</protein>
<evidence type="ECO:0000313" key="1">
    <source>
        <dbReference type="EMBL" id="KGK99384.1"/>
    </source>
</evidence>
<comment type="caution">
    <text evidence="1">The sequence shown here is derived from an EMBL/GenBank/DDBJ whole genome shotgun (WGS) entry which is preliminary data.</text>
</comment>
<organism evidence="1 2">
    <name type="scientific">Methanococcoides methylutens</name>
    <dbReference type="NCBI Taxonomy" id="2226"/>
    <lineage>
        <taxon>Archaea</taxon>
        <taxon>Methanobacteriati</taxon>
        <taxon>Methanobacteriota</taxon>
        <taxon>Stenosarchaea group</taxon>
        <taxon>Methanomicrobia</taxon>
        <taxon>Methanosarcinales</taxon>
        <taxon>Methanosarcinaceae</taxon>
        <taxon>Methanococcoides</taxon>
    </lineage>
</organism>
<keyword evidence="2" id="KW-1185">Reference proteome</keyword>
<reference evidence="1 2" key="1">
    <citation type="submission" date="2014-09" db="EMBL/GenBank/DDBJ databases">
        <title>Draft genome sequence of an obligately methylotrophic methanogen, Methanococcoides methylutens, isolated from marine sediment.</title>
        <authorList>
            <person name="Guan Y."/>
            <person name="Ngugi D.K."/>
            <person name="Blom J."/>
            <person name="Ali S."/>
            <person name="Ferry J.G."/>
            <person name="Stingl U."/>
        </authorList>
    </citation>
    <scope>NUCLEOTIDE SEQUENCE [LARGE SCALE GENOMIC DNA]</scope>
    <source>
        <strain evidence="1 2">DSM 2657</strain>
    </source>
</reference>
<proteinExistence type="predicted"/>
<dbReference type="RefSeq" id="WP_048193782.1">
    <property type="nucleotide sequence ID" value="NZ_CAAGSM010000006.1"/>
</dbReference>
<sequence>MKSRLIIPMVLVAMLLMVPASADLFDDMDAAVPEYNEKIDQVPGTLRGILADQHVVLAVYMNNAEDETTGGPEFDVTLSPGPFVTESGVTMKVVAVTDSDASVVDFGRWSELDDDYNWDGVPFAETILVTTNEDTARALLDSETPGDTFRQAYDAGLITIEASEDASMGTKISLAIMPLVMKIYGLIG</sequence>
<accession>A0A099T3A9</accession>
<dbReference type="Proteomes" id="UP000029859">
    <property type="component" value="Unassembled WGS sequence"/>
</dbReference>
<name>A0A099T3A9_METMT</name>
<dbReference type="EMBL" id="JRHO01000009">
    <property type="protein sequence ID" value="KGK99384.1"/>
    <property type="molecule type" value="Genomic_DNA"/>
</dbReference>